<evidence type="ECO:0000313" key="2">
    <source>
        <dbReference type="EMBL" id="KAK7290767.1"/>
    </source>
</evidence>
<sequence length="91" mass="10306">MFSDLKSLIGNKNRPTMKKLKKKKQKKTVFQISGLQKEGQTSKAKYKDSGSKKKGELVLFPFSLLLTDSAKHLSLPHFSHLFLSLLLLPSF</sequence>
<proteinExistence type="predicted"/>
<name>A0AAN9J2B3_CROPI</name>
<dbReference type="AlphaFoldDB" id="A0AAN9J2B3"/>
<organism evidence="2 3">
    <name type="scientific">Crotalaria pallida</name>
    <name type="common">Smooth rattlebox</name>
    <name type="synonym">Crotalaria striata</name>
    <dbReference type="NCBI Taxonomy" id="3830"/>
    <lineage>
        <taxon>Eukaryota</taxon>
        <taxon>Viridiplantae</taxon>
        <taxon>Streptophyta</taxon>
        <taxon>Embryophyta</taxon>
        <taxon>Tracheophyta</taxon>
        <taxon>Spermatophyta</taxon>
        <taxon>Magnoliopsida</taxon>
        <taxon>eudicotyledons</taxon>
        <taxon>Gunneridae</taxon>
        <taxon>Pentapetalae</taxon>
        <taxon>rosids</taxon>
        <taxon>fabids</taxon>
        <taxon>Fabales</taxon>
        <taxon>Fabaceae</taxon>
        <taxon>Papilionoideae</taxon>
        <taxon>50 kb inversion clade</taxon>
        <taxon>genistoids sensu lato</taxon>
        <taxon>core genistoids</taxon>
        <taxon>Crotalarieae</taxon>
        <taxon>Crotalaria</taxon>
    </lineage>
</organism>
<accession>A0AAN9J2B3</accession>
<keyword evidence="3" id="KW-1185">Reference proteome</keyword>
<evidence type="ECO:0000313" key="3">
    <source>
        <dbReference type="Proteomes" id="UP001372338"/>
    </source>
</evidence>
<reference evidence="2 3" key="1">
    <citation type="submission" date="2024-01" db="EMBL/GenBank/DDBJ databases">
        <title>The genomes of 5 underutilized Papilionoideae crops provide insights into root nodulation and disease resistanc.</title>
        <authorList>
            <person name="Yuan L."/>
        </authorList>
    </citation>
    <scope>NUCLEOTIDE SEQUENCE [LARGE SCALE GENOMIC DNA]</scope>
    <source>
        <strain evidence="2">ZHUSHIDOU_FW_LH</strain>
        <tissue evidence="2">Leaf</tissue>
    </source>
</reference>
<protein>
    <submittedName>
        <fullName evidence="2">Uncharacterized protein</fullName>
    </submittedName>
</protein>
<feature type="compositionally biased region" description="Basic residues" evidence="1">
    <location>
        <begin position="15"/>
        <end position="27"/>
    </location>
</feature>
<comment type="caution">
    <text evidence="2">The sequence shown here is derived from an EMBL/GenBank/DDBJ whole genome shotgun (WGS) entry which is preliminary data.</text>
</comment>
<dbReference type="EMBL" id="JAYWIO010000001">
    <property type="protein sequence ID" value="KAK7290767.1"/>
    <property type="molecule type" value="Genomic_DNA"/>
</dbReference>
<gene>
    <name evidence="2" type="ORF">RIF29_05437</name>
</gene>
<evidence type="ECO:0000256" key="1">
    <source>
        <dbReference type="SAM" id="MobiDB-lite"/>
    </source>
</evidence>
<feature type="region of interest" description="Disordered" evidence="1">
    <location>
        <begin position="1"/>
        <end position="29"/>
    </location>
</feature>
<dbReference type="Proteomes" id="UP001372338">
    <property type="component" value="Unassembled WGS sequence"/>
</dbReference>